<comment type="caution">
    <text evidence="9">The sequence shown here is derived from an EMBL/GenBank/DDBJ whole genome shotgun (WGS) entry which is preliminary data.</text>
</comment>
<dbReference type="PROSITE" id="PS51892">
    <property type="entry name" value="SUBTILASE"/>
    <property type="match status" value="1"/>
</dbReference>
<name>A0ABW2CJU1_9ACTN</name>
<keyword evidence="3 5" id="KW-0378">Hydrolase</keyword>
<dbReference type="InterPro" id="IPR023827">
    <property type="entry name" value="Peptidase_S8_Asp-AS"/>
</dbReference>
<dbReference type="InterPro" id="IPR008979">
    <property type="entry name" value="Galactose-bd-like_sf"/>
</dbReference>
<dbReference type="InterPro" id="IPR023828">
    <property type="entry name" value="Peptidase_S8_Ser-AS"/>
</dbReference>
<dbReference type="Pfam" id="PF01483">
    <property type="entry name" value="P_proprotein"/>
    <property type="match status" value="1"/>
</dbReference>
<dbReference type="RefSeq" id="WP_160824119.1">
    <property type="nucleotide sequence ID" value="NZ_JBHSXS010000009.1"/>
</dbReference>
<evidence type="ECO:0000256" key="6">
    <source>
        <dbReference type="RuleBase" id="RU003355"/>
    </source>
</evidence>
<dbReference type="PROSITE" id="PS51829">
    <property type="entry name" value="P_HOMO_B"/>
    <property type="match status" value="1"/>
</dbReference>
<keyword evidence="2 5" id="KW-0645">Protease</keyword>
<dbReference type="InterPro" id="IPR010259">
    <property type="entry name" value="S8pro/Inhibitor_I9"/>
</dbReference>
<dbReference type="InterPro" id="IPR050131">
    <property type="entry name" value="Peptidase_S8_subtilisin-like"/>
</dbReference>
<feature type="domain" description="P/Homo B" evidence="8">
    <location>
        <begin position="394"/>
        <end position="522"/>
    </location>
</feature>
<feature type="chain" id="PRO_5045810933" evidence="7">
    <location>
        <begin position="29"/>
        <end position="524"/>
    </location>
</feature>
<proteinExistence type="inferred from homology"/>
<dbReference type="Gene3D" id="2.60.120.260">
    <property type="entry name" value="Galactose-binding domain-like"/>
    <property type="match status" value="1"/>
</dbReference>
<feature type="active site" description="Charge relay system" evidence="5">
    <location>
        <position position="188"/>
    </location>
</feature>
<evidence type="ECO:0000313" key="10">
    <source>
        <dbReference type="Proteomes" id="UP001596380"/>
    </source>
</evidence>
<sequence length="524" mass="53783">MRRTRFAAFAVGAASAVVLAGAAVPAMAAGPEGTVRQARQHVPGQYIVVLKDGAPRAARGQASALADRYGGEVARTYSATFNGYSARRMTGAQARRLAADPSVKAVYEDGTARAAGEQPNPPSWGLDQIDQKTTALDRKYAYANEADGVTAYVIDSGVRKDHTEFEGRASFGYDFVDDDTDASDCFWHGTHVAGTIAGKTVGVAKKAEVVAVRALGCAGTAPDSATISAMEWVAANGKKPGVVNMSLTTDTPGVGDEQVKALVAKGFVVAVAGGNNGEDSCGVSPARVPEAITVGWMNQGGGRSGNYGTCLDLFAPGGNIYSADHTGSYRNGSGTSMATPHVTGAAAMYLQANPGATPQQVRDALVEHATPGLVTNPGSGSPNKLLYTGFIDGDGPGPGGCDGTTSSERVAVPDAGAAVTSTITVEGCEGKAPSTLPVKVDIDHPYTGDLAIDLIGPSGTVYGLKKSGDVGEAAGVHTTYTADASRENADGAWKLRIRDVYKFDAGTLTGWSLTFSPPTLKDRP</sequence>
<evidence type="ECO:0000256" key="3">
    <source>
        <dbReference type="ARBA" id="ARBA00022801"/>
    </source>
</evidence>
<evidence type="ECO:0000256" key="1">
    <source>
        <dbReference type="ARBA" id="ARBA00011073"/>
    </source>
</evidence>
<comment type="similarity">
    <text evidence="1 5 6">Belongs to the peptidase S8 family.</text>
</comment>
<dbReference type="InterPro" id="IPR000209">
    <property type="entry name" value="Peptidase_S8/S53_dom"/>
</dbReference>
<evidence type="ECO:0000256" key="2">
    <source>
        <dbReference type="ARBA" id="ARBA00022670"/>
    </source>
</evidence>
<keyword evidence="4 5" id="KW-0720">Serine protease</keyword>
<dbReference type="SUPFAM" id="SSF52743">
    <property type="entry name" value="Subtilisin-like"/>
    <property type="match status" value="1"/>
</dbReference>
<dbReference type="EMBL" id="JBHSXS010000009">
    <property type="protein sequence ID" value="MFC6881757.1"/>
    <property type="molecule type" value="Genomic_DNA"/>
</dbReference>
<reference evidence="10" key="1">
    <citation type="journal article" date="2019" name="Int. J. Syst. Evol. Microbiol.">
        <title>The Global Catalogue of Microorganisms (GCM) 10K type strain sequencing project: providing services to taxonomists for standard genome sequencing and annotation.</title>
        <authorList>
            <consortium name="The Broad Institute Genomics Platform"/>
            <consortium name="The Broad Institute Genome Sequencing Center for Infectious Disease"/>
            <person name="Wu L."/>
            <person name="Ma J."/>
        </authorList>
    </citation>
    <scope>NUCLEOTIDE SEQUENCE [LARGE SCALE GENOMIC DNA]</scope>
    <source>
        <strain evidence="10">JCM 3369</strain>
    </source>
</reference>
<protein>
    <submittedName>
        <fullName evidence="9">S8 family serine peptidase</fullName>
    </submittedName>
</protein>
<dbReference type="InterPro" id="IPR034193">
    <property type="entry name" value="PCSK9_ProteinaseK-like"/>
</dbReference>
<dbReference type="Gene3D" id="3.40.50.200">
    <property type="entry name" value="Peptidase S8/S53 domain"/>
    <property type="match status" value="1"/>
</dbReference>
<organism evidence="9 10">
    <name type="scientific">Actinomadura yumaensis</name>
    <dbReference type="NCBI Taxonomy" id="111807"/>
    <lineage>
        <taxon>Bacteria</taxon>
        <taxon>Bacillati</taxon>
        <taxon>Actinomycetota</taxon>
        <taxon>Actinomycetes</taxon>
        <taxon>Streptosporangiales</taxon>
        <taxon>Thermomonosporaceae</taxon>
        <taxon>Actinomadura</taxon>
    </lineage>
</organism>
<evidence type="ECO:0000256" key="7">
    <source>
        <dbReference type="SAM" id="SignalP"/>
    </source>
</evidence>
<gene>
    <name evidence="9" type="ORF">ACFQKB_18510</name>
</gene>
<dbReference type="PROSITE" id="PS00136">
    <property type="entry name" value="SUBTILASE_ASP"/>
    <property type="match status" value="1"/>
</dbReference>
<keyword evidence="10" id="KW-1185">Reference proteome</keyword>
<evidence type="ECO:0000313" key="9">
    <source>
        <dbReference type="EMBL" id="MFC6881757.1"/>
    </source>
</evidence>
<dbReference type="Pfam" id="PF00082">
    <property type="entry name" value="Peptidase_S8"/>
    <property type="match status" value="1"/>
</dbReference>
<feature type="active site" description="Charge relay system" evidence="5">
    <location>
        <position position="336"/>
    </location>
</feature>
<dbReference type="PANTHER" id="PTHR43806:SF11">
    <property type="entry name" value="CEREVISIN-RELATED"/>
    <property type="match status" value="1"/>
</dbReference>
<dbReference type="InterPro" id="IPR022398">
    <property type="entry name" value="Peptidase_S8_His-AS"/>
</dbReference>
<evidence type="ECO:0000256" key="5">
    <source>
        <dbReference type="PROSITE-ProRule" id="PRU01240"/>
    </source>
</evidence>
<dbReference type="PROSITE" id="PS00138">
    <property type="entry name" value="SUBTILASE_SER"/>
    <property type="match status" value="1"/>
</dbReference>
<dbReference type="InterPro" id="IPR037045">
    <property type="entry name" value="S8pro/Inhibitor_I9_sf"/>
</dbReference>
<dbReference type="Gene3D" id="3.30.70.80">
    <property type="entry name" value="Peptidase S8 propeptide/proteinase inhibitor I9"/>
    <property type="match status" value="1"/>
</dbReference>
<dbReference type="InterPro" id="IPR036852">
    <property type="entry name" value="Peptidase_S8/S53_dom_sf"/>
</dbReference>
<evidence type="ECO:0000259" key="8">
    <source>
        <dbReference type="PROSITE" id="PS51829"/>
    </source>
</evidence>
<feature type="signal peptide" evidence="7">
    <location>
        <begin position="1"/>
        <end position="28"/>
    </location>
</feature>
<accession>A0ABW2CJU1</accession>
<dbReference type="InterPro" id="IPR015500">
    <property type="entry name" value="Peptidase_S8_subtilisin-rel"/>
</dbReference>
<dbReference type="SUPFAM" id="SSF49785">
    <property type="entry name" value="Galactose-binding domain-like"/>
    <property type="match status" value="1"/>
</dbReference>
<feature type="active site" description="Charge relay system" evidence="5">
    <location>
        <position position="155"/>
    </location>
</feature>
<dbReference type="PRINTS" id="PR00723">
    <property type="entry name" value="SUBTILISIN"/>
</dbReference>
<dbReference type="CDD" id="cd04077">
    <property type="entry name" value="Peptidases_S8_PCSK9_ProteinaseK_like"/>
    <property type="match status" value="1"/>
</dbReference>
<dbReference type="Pfam" id="PF05922">
    <property type="entry name" value="Inhibitor_I9"/>
    <property type="match status" value="1"/>
</dbReference>
<evidence type="ECO:0000256" key="4">
    <source>
        <dbReference type="ARBA" id="ARBA00022825"/>
    </source>
</evidence>
<dbReference type="SUPFAM" id="SSF54897">
    <property type="entry name" value="Protease propeptides/inhibitors"/>
    <property type="match status" value="1"/>
</dbReference>
<keyword evidence="7" id="KW-0732">Signal</keyword>
<dbReference type="Proteomes" id="UP001596380">
    <property type="component" value="Unassembled WGS sequence"/>
</dbReference>
<dbReference type="InterPro" id="IPR002884">
    <property type="entry name" value="P_dom"/>
</dbReference>
<dbReference type="PROSITE" id="PS00137">
    <property type="entry name" value="SUBTILASE_HIS"/>
    <property type="match status" value="1"/>
</dbReference>
<dbReference type="PANTHER" id="PTHR43806">
    <property type="entry name" value="PEPTIDASE S8"/>
    <property type="match status" value="1"/>
</dbReference>